<dbReference type="EMBL" id="MU155788">
    <property type="protein sequence ID" value="KAF9470981.1"/>
    <property type="molecule type" value="Genomic_DNA"/>
</dbReference>
<evidence type="ECO:0000256" key="1">
    <source>
        <dbReference type="SAM" id="MobiDB-lite"/>
    </source>
</evidence>
<dbReference type="Proteomes" id="UP000807469">
    <property type="component" value="Unassembled WGS sequence"/>
</dbReference>
<comment type="caution">
    <text evidence="2">The sequence shown here is derived from an EMBL/GenBank/DDBJ whole genome shotgun (WGS) entry which is preliminary data.</text>
</comment>
<dbReference type="OrthoDB" id="3066192at2759"/>
<evidence type="ECO:0000313" key="2">
    <source>
        <dbReference type="EMBL" id="KAF9470981.1"/>
    </source>
</evidence>
<protein>
    <submittedName>
        <fullName evidence="2">Uncharacterized protein</fullName>
    </submittedName>
</protein>
<feature type="region of interest" description="Disordered" evidence="1">
    <location>
        <begin position="1"/>
        <end position="41"/>
    </location>
</feature>
<reference evidence="2" key="1">
    <citation type="submission" date="2020-11" db="EMBL/GenBank/DDBJ databases">
        <authorList>
            <consortium name="DOE Joint Genome Institute"/>
            <person name="Ahrendt S."/>
            <person name="Riley R."/>
            <person name="Andreopoulos W."/>
            <person name="Labutti K."/>
            <person name="Pangilinan J."/>
            <person name="Ruiz-Duenas F.J."/>
            <person name="Barrasa J.M."/>
            <person name="Sanchez-Garcia M."/>
            <person name="Camarero S."/>
            <person name="Miyauchi S."/>
            <person name="Serrano A."/>
            <person name="Linde D."/>
            <person name="Babiker R."/>
            <person name="Drula E."/>
            <person name="Ayuso-Fernandez I."/>
            <person name="Pacheco R."/>
            <person name="Padilla G."/>
            <person name="Ferreira P."/>
            <person name="Barriuso J."/>
            <person name="Kellner H."/>
            <person name="Castanera R."/>
            <person name="Alfaro M."/>
            <person name="Ramirez L."/>
            <person name="Pisabarro A.G."/>
            <person name="Kuo A."/>
            <person name="Tritt A."/>
            <person name="Lipzen A."/>
            <person name="He G."/>
            <person name="Yan M."/>
            <person name="Ng V."/>
            <person name="Cullen D."/>
            <person name="Martin F."/>
            <person name="Rosso M.-N."/>
            <person name="Henrissat B."/>
            <person name="Hibbett D."/>
            <person name="Martinez A.T."/>
            <person name="Grigoriev I.V."/>
        </authorList>
    </citation>
    <scope>NUCLEOTIDE SEQUENCE</scope>
    <source>
        <strain evidence="2">CIRM-BRFM 674</strain>
    </source>
</reference>
<accession>A0A9P5YLF9</accession>
<gene>
    <name evidence="2" type="ORF">BDN70DRAFT_939282</name>
</gene>
<sequence length="137" mass="15260">MSNNSTKEFSMLPPFTQHPFTRTFSDENEYPRPASTAAQSVDSDELLQVSEGWLRDLAWIDGGINPPRFYHSQEEINDTLLANGLSPRRISEQQLSGVSPTSALPAPPAPLAWDLVNSAVAVVPNRIRSCISYYPWK</sequence>
<evidence type="ECO:0000313" key="3">
    <source>
        <dbReference type="Proteomes" id="UP000807469"/>
    </source>
</evidence>
<keyword evidence="3" id="KW-1185">Reference proteome</keyword>
<dbReference type="AlphaFoldDB" id="A0A9P5YLF9"/>
<proteinExistence type="predicted"/>
<name>A0A9P5YLF9_9AGAR</name>
<organism evidence="2 3">
    <name type="scientific">Pholiota conissans</name>
    <dbReference type="NCBI Taxonomy" id="109636"/>
    <lineage>
        <taxon>Eukaryota</taxon>
        <taxon>Fungi</taxon>
        <taxon>Dikarya</taxon>
        <taxon>Basidiomycota</taxon>
        <taxon>Agaricomycotina</taxon>
        <taxon>Agaricomycetes</taxon>
        <taxon>Agaricomycetidae</taxon>
        <taxon>Agaricales</taxon>
        <taxon>Agaricineae</taxon>
        <taxon>Strophariaceae</taxon>
        <taxon>Pholiota</taxon>
    </lineage>
</organism>